<dbReference type="RefSeq" id="WP_101768009.1">
    <property type="nucleotide sequence ID" value="NZ_BPPU01000002.1"/>
</dbReference>
<dbReference type="InterPro" id="IPR036641">
    <property type="entry name" value="HPT_dom_sf"/>
</dbReference>
<dbReference type="Pfam" id="PF00990">
    <property type="entry name" value="GGDEF"/>
    <property type="match status" value="1"/>
</dbReference>
<dbReference type="InterPro" id="IPR029787">
    <property type="entry name" value="Nucleotide_cyclase"/>
</dbReference>
<evidence type="ECO:0000259" key="9">
    <source>
        <dbReference type="PROSITE" id="PS50894"/>
    </source>
</evidence>
<comment type="caution">
    <text evidence="10">The sequence shown here is derived from an EMBL/GenBank/DDBJ whole genome shotgun (WGS) entry which is preliminary data.</text>
</comment>
<dbReference type="PANTHER" id="PTHR45138:SF9">
    <property type="entry name" value="DIGUANYLATE CYCLASE DGCM-RELATED"/>
    <property type="match status" value="1"/>
</dbReference>
<dbReference type="EMBL" id="NPIB01000004">
    <property type="protein sequence ID" value="PLC58939.1"/>
    <property type="molecule type" value="Genomic_DNA"/>
</dbReference>
<dbReference type="Gene3D" id="3.30.70.270">
    <property type="match status" value="1"/>
</dbReference>
<keyword evidence="6" id="KW-0597">Phosphoprotein</keyword>
<dbReference type="EC" id="2.7.7.65" evidence="2"/>
<evidence type="ECO:0000256" key="1">
    <source>
        <dbReference type="ARBA" id="ARBA00001946"/>
    </source>
</evidence>
<evidence type="ECO:0000256" key="3">
    <source>
        <dbReference type="ARBA" id="ARBA00023012"/>
    </source>
</evidence>
<dbReference type="Gene3D" id="3.40.50.2300">
    <property type="match status" value="1"/>
</dbReference>
<feature type="domain" description="GGDEF" evidence="8">
    <location>
        <begin position="171"/>
        <end position="308"/>
    </location>
</feature>
<dbReference type="InterPro" id="IPR001789">
    <property type="entry name" value="Sig_transdc_resp-reg_receiver"/>
</dbReference>
<gene>
    <name evidence="10" type="ORF">CIK00_06020</name>
</gene>
<dbReference type="SMART" id="SM00448">
    <property type="entry name" value="REC"/>
    <property type="match status" value="1"/>
</dbReference>
<dbReference type="CDD" id="cd01949">
    <property type="entry name" value="GGDEF"/>
    <property type="match status" value="1"/>
</dbReference>
<reference evidence="10 11" key="1">
    <citation type="journal article" date="2018" name="Syst. Appl. Microbiol.">
        <title>Photobacterium carnosum sp. nov., isolated from spoiled modified atmosphere packaged poultry meat.</title>
        <authorList>
            <person name="Hilgarth M."/>
            <person name="Fuertes S."/>
            <person name="Ehrmann M."/>
            <person name="Vogel R.F."/>
        </authorList>
    </citation>
    <scope>NUCLEOTIDE SEQUENCE [LARGE SCALE GENOMIC DNA]</scope>
    <source>
        <strain evidence="10 11">TMW 2.2021</strain>
    </source>
</reference>
<evidence type="ECO:0000256" key="6">
    <source>
        <dbReference type="PROSITE-ProRule" id="PRU00169"/>
    </source>
</evidence>
<evidence type="ECO:0000256" key="5">
    <source>
        <dbReference type="PROSITE-ProRule" id="PRU00110"/>
    </source>
</evidence>
<evidence type="ECO:0000256" key="2">
    <source>
        <dbReference type="ARBA" id="ARBA00012528"/>
    </source>
</evidence>
<feature type="modified residue" description="Phosphohistidine" evidence="5">
    <location>
        <position position="393"/>
    </location>
</feature>
<sequence length="454" mass="52035">MLDLLDEKYKKSSVLVVDDENLSLELSNRILSPLFTVYLATNGEQAIEYALCYKPDLILLDIMMEGLDGTDICYVLKSKPETKNIPVIFVTSHYEDKMQMKCWKAGCVDFITKPINHLTLTHRVKTHIEHKIKTEILESLIKKDRLTNISNRFALDEDYPVAINYCQRNLAYFSLLMIDIDDFKLFNDTYGHTSGDNTLIKVASIIKKSLSRSTDNVYRFGGEEFVILLPNTNNTGAEMLSKKIISALNSNRIENKKTKIGYVTISIGGVTYFSKNIPNDMVEALNVADNALYKIKGNGKNSYFIEDNELHQQTILNSSTLLDKEISLIKNSEDKSNYYMCWDKESSMNRIGDDRDFYIEIIEIFINTFPEYALQLGNNIDNNDRGKVIFFSHKLKGICGDIGADRLYEFLTIIENIAKLDNIEIIGEIYNKLLLEFKLVKNLMNNEFNFSSDI</sequence>
<dbReference type="Pfam" id="PF01627">
    <property type="entry name" value="Hpt"/>
    <property type="match status" value="1"/>
</dbReference>
<dbReference type="InterPro" id="IPR043128">
    <property type="entry name" value="Rev_trsase/Diguanyl_cyclase"/>
</dbReference>
<keyword evidence="11" id="KW-1185">Reference proteome</keyword>
<dbReference type="FunFam" id="3.30.70.270:FF:000001">
    <property type="entry name" value="Diguanylate cyclase domain protein"/>
    <property type="match status" value="1"/>
</dbReference>
<evidence type="ECO:0000256" key="4">
    <source>
        <dbReference type="ARBA" id="ARBA00034247"/>
    </source>
</evidence>
<proteinExistence type="predicted"/>
<dbReference type="SUPFAM" id="SSF52172">
    <property type="entry name" value="CheY-like"/>
    <property type="match status" value="1"/>
</dbReference>
<dbReference type="PROSITE" id="PS50110">
    <property type="entry name" value="RESPONSE_REGULATORY"/>
    <property type="match status" value="1"/>
</dbReference>
<dbReference type="Proteomes" id="UP000234420">
    <property type="component" value="Unassembled WGS sequence"/>
</dbReference>
<dbReference type="GO" id="GO:0000160">
    <property type="term" value="P:phosphorelay signal transduction system"/>
    <property type="evidence" value="ECO:0007669"/>
    <property type="project" value="UniProtKB-KW"/>
</dbReference>
<accession>A0A2N4UV88</accession>
<dbReference type="PANTHER" id="PTHR45138">
    <property type="entry name" value="REGULATORY COMPONENTS OF SENSORY TRANSDUCTION SYSTEM"/>
    <property type="match status" value="1"/>
</dbReference>
<keyword evidence="3" id="KW-0902">Two-component regulatory system</keyword>
<feature type="domain" description="HPt" evidence="9">
    <location>
        <begin position="354"/>
        <end position="447"/>
    </location>
</feature>
<dbReference type="NCBIfam" id="TIGR00254">
    <property type="entry name" value="GGDEF"/>
    <property type="match status" value="1"/>
</dbReference>
<dbReference type="GO" id="GO:0004672">
    <property type="term" value="F:protein kinase activity"/>
    <property type="evidence" value="ECO:0007669"/>
    <property type="project" value="UniProtKB-ARBA"/>
</dbReference>
<dbReference type="InterPro" id="IPR008207">
    <property type="entry name" value="Sig_transdc_His_kin_Hpt_dom"/>
</dbReference>
<evidence type="ECO:0000259" key="7">
    <source>
        <dbReference type="PROSITE" id="PS50110"/>
    </source>
</evidence>
<dbReference type="PROSITE" id="PS50887">
    <property type="entry name" value="GGDEF"/>
    <property type="match status" value="1"/>
</dbReference>
<dbReference type="SUPFAM" id="SSF47226">
    <property type="entry name" value="Histidine-containing phosphotransfer domain, HPT domain"/>
    <property type="match status" value="1"/>
</dbReference>
<feature type="modified residue" description="4-aspartylphosphate" evidence="6">
    <location>
        <position position="61"/>
    </location>
</feature>
<dbReference type="AlphaFoldDB" id="A0A2N4UV88"/>
<dbReference type="Pfam" id="PF00072">
    <property type="entry name" value="Response_reg"/>
    <property type="match status" value="1"/>
</dbReference>
<protein>
    <recommendedName>
        <fullName evidence="2">diguanylate cyclase</fullName>
        <ecNumber evidence="2">2.7.7.65</ecNumber>
    </recommendedName>
</protein>
<comment type="catalytic activity">
    <reaction evidence="4">
        <text>2 GTP = 3',3'-c-di-GMP + 2 diphosphate</text>
        <dbReference type="Rhea" id="RHEA:24898"/>
        <dbReference type="ChEBI" id="CHEBI:33019"/>
        <dbReference type="ChEBI" id="CHEBI:37565"/>
        <dbReference type="ChEBI" id="CHEBI:58805"/>
        <dbReference type="EC" id="2.7.7.65"/>
    </reaction>
</comment>
<dbReference type="InterPro" id="IPR000160">
    <property type="entry name" value="GGDEF_dom"/>
</dbReference>
<name>A0A2N4UV88_9GAMM</name>
<dbReference type="Gene3D" id="1.20.120.160">
    <property type="entry name" value="HPT domain"/>
    <property type="match status" value="1"/>
</dbReference>
<evidence type="ECO:0000313" key="10">
    <source>
        <dbReference type="EMBL" id="PLC58939.1"/>
    </source>
</evidence>
<dbReference type="SUPFAM" id="SSF55073">
    <property type="entry name" value="Nucleotide cyclase"/>
    <property type="match status" value="1"/>
</dbReference>
<dbReference type="GO" id="GO:0052621">
    <property type="term" value="F:diguanylate cyclase activity"/>
    <property type="evidence" value="ECO:0007669"/>
    <property type="project" value="UniProtKB-EC"/>
</dbReference>
<dbReference type="SMART" id="SM00267">
    <property type="entry name" value="GGDEF"/>
    <property type="match status" value="1"/>
</dbReference>
<dbReference type="InterPro" id="IPR011006">
    <property type="entry name" value="CheY-like_superfamily"/>
</dbReference>
<evidence type="ECO:0000313" key="11">
    <source>
        <dbReference type="Proteomes" id="UP000234420"/>
    </source>
</evidence>
<organism evidence="10 11">
    <name type="scientific">Photobacterium carnosum</name>
    <dbReference type="NCBI Taxonomy" id="2023717"/>
    <lineage>
        <taxon>Bacteria</taxon>
        <taxon>Pseudomonadati</taxon>
        <taxon>Pseudomonadota</taxon>
        <taxon>Gammaproteobacteria</taxon>
        <taxon>Vibrionales</taxon>
        <taxon>Vibrionaceae</taxon>
        <taxon>Photobacterium</taxon>
    </lineage>
</organism>
<comment type="cofactor">
    <cofactor evidence="1">
        <name>Mg(2+)</name>
        <dbReference type="ChEBI" id="CHEBI:18420"/>
    </cofactor>
</comment>
<feature type="domain" description="Response regulatory" evidence="7">
    <location>
        <begin position="13"/>
        <end position="128"/>
    </location>
</feature>
<dbReference type="InterPro" id="IPR050469">
    <property type="entry name" value="Diguanylate_Cyclase"/>
</dbReference>
<dbReference type="PROSITE" id="PS50894">
    <property type="entry name" value="HPT"/>
    <property type="match status" value="1"/>
</dbReference>
<evidence type="ECO:0000259" key="8">
    <source>
        <dbReference type="PROSITE" id="PS50887"/>
    </source>
</evidence>